<dbReference type="EMBL" id="FOGO01000003">
    <property type="protein sequence ID" value="SER66545.1"/>
    <property type="molecule type" value="Genomic_DNA"/>
</dbReference>
<evidence type="ECO:0000256" key="5">
    <source>
        <dbReference type="ARBA" id="ARBA00022777"/>
    </source>
</evidence>
<evidence type="ECO:0000256" key="6">
    <source>
        <dbReference type="SAM" id="MobiDB-lite"/>
    </source>
</evidence>
<name>A0A1H9R1Z7_9ACTN</name>
<protein>
    <recommendedName>
        <fullName evidence="2">histidine kinase</fullName>
        <ecNumber evidence="2">2.7.13.3</ecNumber>
    </recommendedName>
</protein>
<sequence>MELATTPPAARLPAAWYAWWALPVAICVATAVAVVAGSAGAQPAVLIAGAVATAATAVCVERLLNCERRFRHAVGTHRDQAMRDKEQWERWLASVEEKYTTELSGLQARLTDVTERHRVQLLRLPEEFLPAAIDALRQGEAMDDLLRPLAEDPDVPEEFRGTFRKILRSAMIAIEEEFDRSTSARQSVVSIGSRMQVYTSKIRAQLHEMQGVHGNLPTVARDLMQLDQEIGPADCLAASIVVLGGADRPGRQWQTHQPLISVARGGMARIKEYKRVQLRSLPELGVDGSLVDHLTLILAHLMDNATRYSPPAETVIVSGREVPNGLGIEIQDAGTGLKEEKRRQALRLLDGVAVGSGPDGLAEDAQLGLRVVGNLARKYGITVTFDHSPWLGTAVVVVVPHKYFKPLDQPRYPDPSSVRAAIPRRRPEPVPASPPADEVPEEEPPQSGTTPGGLPKRSKQSADGPGIRHGMRTPAGEDPGVPPEESFAGLAAFVSGSGPASAPDTHDRLDDRQEGD</sequence>
<feature type="transmembrane region" description="Helical" evidence="7">
    <location>
        <begin position="44"/>
        <end position="64"/>
    </location>
</feature>
<keyword evidence="5 9" id="KW-0418">Kinase</keyword>
<evidence type="ECO:0000313" key="10">
    <source>
        <dbReference type="Proteomes" id="UP000182841"/>
    </source>
</evidence>
<keyword evidence="7" id="KW-0472">Membrane</keyword>
<keyword evidence="7" id="KW-0812">Transmembrane</keyword>
<evidence type="ECO:0000256" key="4">
    <source>
        <dbReference type="ARBA" id="ARBA00022679"/>
    </source>
</evidence>
<comment type="catalytic activity">
    <reaction evidence="1">
        <text>ATP + protein L-histidine = ADP + protein N-phospho-L-histidine.</text>
        <dbReference type="EC" id="2.7.13.3"/>
    </reaction>
</comment>
<evidence type="ECO:0000256" key="7">
    <source>
        <dbReference type="SAM" id="Phobius"/>
    </source>
</evidence>
<keyword evidence="10" id="KW-1185">Reference proteome</keyword>
<feature type="transmembrane region" description="Helical" evidence="7">
    <location>
        <begin position="17"/>
        <end position="37"/>
    </location>
</feature>
<dbReference type="AlphaFoldDB" id="A0A1H9R1Z7"/>
<feature type="domain" description="Histidine kinase/HSP90-like ATPase" evidence="8">
    <location>
        <begin position="292"/>
        <end position="401"/>
    </location>
</feature>
<dbReference type="InterPro" id="IPR003594">
    <property type="entry name" value="HATPase_dom"/>
</dbReference>
<dbReference type="EC" id="2.7.13.3" evidence="2"/>
<dbReference type="PANTHER" id="PTHR45436:SF5">
    <property type="entry name" value="SENSOR HISTIDINE KINASE TRCS"/>
    <property type="match status" value="1"/>
</dbReference>
<reference evidence="10" key="1">
    <citation type="submission" date="2016-10" db="EMBL/GenBank/DDBJ databases">
        <authorList>
            <person name="Varghese N."/>
            <person name="Submissions S."/>
        </authorList>
    </citation>
    <scope>NUCLEOTIDE SEQUENCE [LARGE SCALE GENOMIC DNA]</scope>
    <source>
        <strain evidence="10">CGMCC 4.6825</strain>
    </source>
</reference>
<dbReference type="RefSeq" id="WP_143081824.1">
    <property type="nucleotide sequence ID" value="NZ_FOGO01000003.1"/>
</dbReference>
<keyword evidence="4" id="KW-0808">Transferase</keyword>
<organism evidence="9 10">
    <name type="scientific">Streptomyces qinglanensis</name>
    <dbReference type="NCBI Taxonomy" id="943816"/>
    <lineage>
        <taxon>Bacteria</taxon>
        <taxon>Bacillati</taxon>
        <taxon>Actinomycetota</taxon>
        <taxon>Actinomycetes</taxon>
        <taxon>Kitasatosporales</taxon>
        <taxon>Streptomycetaceae</taxon>
        <taxon>Streptomyces</taxon>
    </lineage>
</organism>
<accession>A0A1H9R1Z7</accession>
<gene>
    <name evidence="9" type="ORF">SAMN05421870_103254</name>
</gene>
<dbReference type="GO" id="GO:0004673">
    <property type="term" value="F:protein histidine kinase activity"/>
    <property type="evidence" value="ECO:0007669"/>
    <property type="project" value="UniProtKB-EC"/>
</dbReference>
<dbReference type="GO" id="GO:0000160">
    <property type="term" value="P:phosphorelay signal transduction system"/>
    <property type="evidence" value="ECO:0007669"/>
    <property type="project" value="TreeGrafter"/>
</dbReference>
<evidence type="ECO:0000256" key="3">
    <source>
        <dbReference type="ARBA" id="ARBA00022553"/>
    </source>
</evidence>
<evidence type="ECO:0000256" key="2">
    <source>
        <dbReference type="ARBA" id="ARBA00012438"/>
    </source>
</evidence>
<dbReference type="InterPro" id="IPR050428">
    <property type="entry name" value="TCS_sensor_his_kinase"/>
</dbReference>
<evidence type="ECO:0000313" key="9">
    <source>
        <dbReference type="EMBL" id="SER66545.1"/>
    </source>
</evidence>
<keyword evidence="3" id="KW-0597">Phosphoprotein</keyword>
<evidence type="ECO:0000259" key="8">
    <source>
        <dbReference type="Pfam" id="PF02518"/>
    </source>
</evidence>
<dbReference type="SUPFAM" id="SSF55874">
    <property type="entry name" value="ATPase domain of HSP90 chaperone/DNA topoisomerase II/histidine kinase"/>
    <property type="match status" value="1"/>
</dbReference>
<dbReference type="PANTHER" id="PTHR45436">
    <property type="entry name" value="SENSOR HISTIDINE KINASE YKOH"/>
    <property type="match status" value="1"/>
</dbReference>
<dbReference type="Pfam" id="PF02518">
    <property type="entry name" value="HATPase_c"/>
    <property type="match status" value="1"/>
</dbReference>
<dbReference type="Proteomes" id="UP000182841">
    <property type="component" value="Unassembled WGS sequence"/>
</dbReference>
<dbReference type="GO" id="GO:0005886">
    <property type="term" value="C:plasma membrane"/>
    <property type="evidence" value="ECO:0007669"/>
    <property type="project" value="TreeGrafter"/>
</dbReference>
<proteinExistence type="predicted"/>
<keyword evidence="7" id="KW-1133">Transmembrane helix</keyword>
<evidence type="ECO:0000256" key="1">
    <source>
        <dbReference type="ARBA" id="ARBA00000085"/>
    </source>
</evidence>
<dbReference type="InterPro" id="IPR036890">
    <property type="entry name" value="HATPase_C_sf"/>
</dbReference>
<feature type="region of interest" description="Disordered" evidence="6">
    <location>
        <begin position="406"/>
        <end position="516"/>
    </location>
</feature>
<dbReference type="OrthoDB" id="4652229at2"/>
<feature type="compositionally biased region" description="Basic and acidic residues" evidence="6">
    <location>
        <begin position="504"/>
        <end position="516"/>
    </location>
</feature>
<dbReference type="Gene3D" id="3.30.565.10">
    <property type="entry name" value="Histidine kinase-like ATPase, C-terminal domain"/>
    <property type="match status" value="1"/>
</dbReference>